<dbReference type="HAMAP" id="MF_02124">
    <property type="entry name" value="GlgE"/>
    <property type="match status" value="1"/>
</dbReference>
<proteinExistence type="inferred from homology"/>
<feature type="domain" description="Glycosyl hydrolase family 13 catalytic" evidence="8">
    <location>
        <begin position="249"/>
        <end position="598"/>
    </location>
</feature>
<dbReference type="AlphaFoldDB" id="A0A6J7EZE3"/>
<dbReference type="InterPro" id="IPR017853">
    <property type="entry name" value="GH"/>
</dbReference>
<dbReference type="SUPFAM" id="SSF51011">
    <property type="entry name" value="Glycosyl hydrolase domain"/>
    <property type="match status" value="1"/>
</dbReference>
<dbReference type="Gene3D" id="3.20.20.80">
    <property type="entry name" value="Glycosidases"/>
    <property type="match status" value="1"/>
</dbReference>
<dbReference type="Gene3D" id="2.60.40.10">
    <property type="entry name" value="Immunoglobulins"/>
    <property type="match status" value="1"/>
</dbReference>
<name>A0A6J7EZE3_9ZZZZ</name>
<evidence type="ECO:0000256" key="6">
    <source>
        <dbReference type="ARBA" id="ARBA00048735"/>
    </source>
</evidence>
<dbReference type="InterPro" id="IPR006047">
    <property type="entry name" value="GH13_cat_dom"/>
</dbReference>
<dbReference type="EMBL" id="CAFBMC010000006">
    <property type="protein sequence ID" value="CAB4889192.1"/>
    <property type="molecule type" value="Genomic_DNA"/>
</dbReference>
<dbReference type="EC" id="2.4.99.16" evidence="2"/>
<dbReference type="InterPro" id="IPR049171">
    <property type="entry name" value="GLGE_C"/>
</dbReference>
<comment type="subunit">
    <text evidence="1">Homodimer.</text>
</comment>
<dbReference type="GO" id="GO:0004553">
    <property type="term" value="F:hydrolase activity, hydrolyzing O-glycosyl compounds"/>
    <property type="evidence" value="ECO:0007669"/>
    <property type="project" value="InterPro"/>
</dbReference>
<dbReference type="PANTHER" id="PTHR47786:SF2">
    <property type="entry name" value="GLYCOSYL HYDROLASE FAMILY 13 CATALYTIC DOMAIN-CONTAINING PROTEIN"/>
    <property type="match status" value="1"/>
</dbReference>
<dbReference type="InterPro" id="IPR026585">
    <property type="entry name" value="GlgE"/>
</dbReference>
<dbReference type="GO" id="GO:0005975">
    <property type="term" value="P:carbohydrate metabolic process"/>
    <property type="evidence" value="ECO:0007669"/>
    <property type="project" value="InterPro"/>
</dbReference>
<evidence type="ECO:0000256" key="7">
    <source>
        <dbReference type="SAM" id="MobiDB-lite"/>
    </source>
</evidence>
<evidence type="ECO:0000256" key="3">
    <source>
        <dbReference type="ARBA" id="ARBA00022676"/>
    </source>
</evidence>
<keyword evidence="4" id="KW-0808">Transferase</keyword>
<dbReference type="SMART" id="SM00642">
    <property type="entry name" value="Aamy"/>
    <property type="match status" value="1"/>
</dbReference>
<organism evidence="9">
    <name type="scientific">freshwater metagenome</name>
    <dbReference type="NCBI Taxonomy" id="449393"/>
    <lineage>
        <taxon>unclassified sequences</taxon>
        <taxon>metagenomes</taxon>
        <taxon>ecological metagenomes</taxon>
    </lineage>
</organism>
<dbReference type="SUPFAM" id="SSF51445">
    <property type="entry name" value="(Trans)glycosidases"/>
    <property type="match status" value="1"/>
</dbReference>
<keyword evidence="5" id="KW-0119">Carbohydrate metabolism</keyword>
<accession>A0A6J7EZE3</accession>
<dbReference type="InterPro" id="IPR013783">
    <property type="entry name" value="Ig-like_fold"/>
</dbReference>
<evidence type="ECO:0000256" key="2">
    <source>
        <dbReference type="ARBA" id="ARBA00012603"/>
    </source>
</evidence>
<sequence>MYQRDKSGVIHAANCLNPSRAGTVLLMPNLGGQPTPDTGLLAPAWLPANTTVPAELGGRFSILDVSPSILGGRRSAAGAAGEAIPVQVTAFREGHDALGVEVVLHSPNGSEYSRVRMQPRNDGLDTWAAHIRPDAMGLWTFDIEAWGDPWSSWTQRAGIKIPSNIDVDLECEEGARVLERALPQLSGQEQALFATTITQLRSQLPPLVRLAAALAPEIASIMFQNPVREWVTVSGSWPLNVQRRRALVGAWYEMFPRSEGADLKLKKSGTFATAMDRLPAIADMGFDVVYVPPIHPVGEINRKGPNNTLTPTPGDPGSPWAIGSKLGGHDAVHPDLGTLKDFDAFVARIHELGMELAIDLALQTAPDHPWVTSHPEWFTTRADNSIAYAENPPKKYQDIYPLNFDNDPEGLYLEVERITRFWANRGVRIFRVDNPHTKPVWVWERLIAAINATDPDVLFLAEAFTRRPLMQALAAVGFQQSYTYFTWRNERAEIEEYLKELAGPSALAMRPNLFTNTPDILSEYLQTGGPKAFAIRAILAATLSPTYGIYSGFELYEHVALKPGSEEYLDTEKFEYRPRNWAKAEALGITMAPLLTAINTIRREHPALQDLRSLRFHTSDNPNIIAFSKVDQGDCILVVVNLDSYTEQQGTIWWDMPALGMNWDENFTADDLLNEESWLWNQHVFIRLAPWEKVAHIVHVEQEARGGK</sequence>
<dbReference type="Gene3D" id="2.60.40.1180">
    <property type="entry name" value="Golgi alpha-mannosidase II"/>
    <property type="match status" value="1"/>
</dbReference>
<dbReference type="Pfam" id="PF11896">
    <property type="entry name" value="GlgE_dom_N_S"/>
    <property type="match status" value="1"/>
</dbReference>
<feature type="region of interest" description="Disordered" evidence="7">
    <location>
        <begin position="301"/>
        <end position="324"/>
    </location>
</feature>
<evidence type="ECO:0000256" key="1">
    <source>
        <dbReference type="ARBA" id="ARBA00011738"/>
    </source>
</evidence>
<dbReference type="Gene3D" id="1.20.58.80">
    <property type="entry name" value="Phosphotransferase system, lactose/cellobiose-type IIA subunit"/>
    <property type="match status" value="1"/>
</dbReference>
<comment type="catalytic activity">
    <reaction evidence="6">
        <text>alpha-maltose 1-phosphate + [(1-&gt;4)-alpha-D-glucosyl](n) = [(1-&gt;4)-alpha-D-glucosyl](n+2) + phosphate</text>
        <dbReference type="Rhea" id="RHEA:42692"/>
        <dbReference type="Rhea" id="RHEA-COMP:9584"/>
        <dbReference type="Rhea" id="RHEA-COMP:10183"/>
        <dbReference type="ChEBI" id="CHEBI:15444"/>
        <dbReference type="ChEBI" id="CHEBI:43474"/>
        <dbReference type="ChEBI" id="CHEBI:63576"/>
        <dbReference type="EC" id="2.4.99.16"/>
    </reaction>
</comment>
<evidence type="ECO:0000256" key="5">
    <source>
        <dbReference type="ARBA" id="ARBA00023277"/>
    </source>
</evidence>
<protein>
    <recommendedName>
        <fullName evidence="2">starch synthase (maltosyl-transferring)</fullName>
        <ecNumber evidence="2">2.4.99.16</ecNumber>
    </recommendedName>
</protein>
<dbReference type="GO" id="GO:0016757">
    <property type="term" value="F:glycosyltransferase activity"/>
    <property type="evidence" value="ECO:0007669"/>
    <property type="project" value="UniProtKB-KW"/>
</dbReference>
<gene>
    <name evidence="9" type="ORF">UFOPK3495_00209</name>
</gene>
<evidence type="ECO:0000259" key="8">
    <source>
        <dbReference type="SMART" id="SM00642"/>
    </source>
</evidence>
<evidence type="ECO:0000256" key="4">
    <source>
        <dbReference type="ARBA" id="ARBA00022679"/>
    </source>
</evidence>
<evidence type="ECO:0000313" key="9">
    <source>
        <dbReference type="EMBL" id="CAB4889192.1"/>
    </source>
</evidence>
<dbReference type="PANTHER" id="PTHR47786">
    <property type="entry name" value="ALPHA-1,4-GLUCAN:MALTOSE-1-PHOSPHATE MALTOSYLTRANSFERASE"/>
    <property type="match status" value="1"/>
</dbReference>
<dbReference type="InterPro" id="IPR021828">
    <property type="entry name" value="GlgE_dom_N/S"/>
</dbReference>
<keyword evidence="3" id="KW-0328">Glycosyltransferase</keyword>
<dbReference type="Pfam" id="PF21702">
    <property type="entry name" value="GLGE_C"/>
    <property type="match status" value="1"/>
</dbReference>
<dbReference type="InterPro" id="IPR013780">
    <property type="entry name" value="Glyco_hydro_b"/>
</dbReference>
<reference evidence="9" key="1">
    <citation type="submission" date="2020-05" db="EMBL/GenBank/DDBJ databases">
        <authorList>
            <person name="Chiriac C."/>
            <person name="Salcher M."/>
            <person name="Ghai R."/>
            <person name="Kavagutti S V."/>
        </authorList>
    </citation>
    <scope>NUCLEOTIDE SEQUENCE</scope>
</reference>